<dbReference type="Pfam" id="PF18922">
    <property type="entry name" value="DUF5672"/>
    <property type="match status" value="1"/>
</dbReference>
<keyword evidence="3" id="KW-1185">Reference proteome</keyword>
<sequence>MKDFSKITLVSVTGVAETQQRAVYALTLSLRQMPGARAVLCSPQAPASLPDGIEHRKIAALSYQDYSWFMMYALWRVVETEFALIVQDDGWVLDTANWSDDFLNYDYVGPTAHVGRIDTETDTRWVTHYKWSAELDKPGKVVMPTINGGFCLRSRRMMRALIDHPEIKVTIPAPDNIDGDPLKVSWTHCALNEDVQLTCVLRPALEAVGLKFAPLDMCLRFGIEHAGPVHRGIDMMSLFGHHCRWRRLIGIDPPTVQYRTKRSIAERAFREMDIAHMLEARGYRLQFLPENA</sequence>
<dbReference type="AlphaFoldDB" id="A0A2U3I9L7"/>
<protein>
    <recommendedName>
        <fullName evidence="1">DUF5672 domain-containing protein</fullName>
    </recommendedName>
</protein>
<dbReference type="EMBL" id="OGTP01000015">
    <property type="protein sequence ID" value="SPB16883.1"/>
    <property type="molecule type" value="Genomic_DNA"/>
</dbReference>
<evidence type="ECO:0000313" key="3">
    <source>
        <dbReference type="Proteomes" id="UP000238169"/>
    </source>
</evidence>
<dbReference type="Proteomes" id="UP000238169">
    <property type="component" value="Unassembled WGS sequence"/>
</dbReference>
<proteinExistence type="predicted"/>
<dbReference type="RefSeq" id="WP_106856433.1">
    <property type="nucleotide sequence ID" value="NZ_OGTP01000015.1"/>
</dbReference>
<evidence type="ECO:0000313" key="2">
    <source>
        <dbReference type="EMBL" id="SPB16883.1"/>
    </source>
</evidence>
<organism evidence="2 3">
    <name type="scientific">Caballeronia novacaledonica</name>
    <dbReference type="NCBI Taxonomy" id="1544861"/>
    <lineage>
        <taxon>Bacteria</taxon>
        <taxon>Pseudomonadati</taxon>
        <taxon>Pseudomonadota</taxon>
        <taxon>Betaproteobacteria</taxon>
        <taxon>Burkholderiales</taxon>
        <taxon>Burkholderiaceae</taxon>
        <taxon>Caballeronia</taxon>
    </lineage>
</organism>
<name>A0A2U3I9L7_9BURK</name>
<reference evidence="3" key="1">
    <citation type="submission" date="2018-01" db="EMBL/GenBank/DDBJ databases">
        <authorList>
            <person name="Peeters C."/>
        </authorList>
    </citation>
    <scope>NUCLEOTIDE SEQUENCE [LARGE SCALE GENOMIC DNA]</scope>
</reference>
<feature type="domain" description="DUF5672" evidence="1">
    <location>
        <begin position="63"/>
        <end position="226"/>
    </location>
</feature>
<dbReference type="OrthoDB" id="7391526at2"/>
<evidence type="ECO:0000259" key="1">
    <source>
        <dbReference type="Pfam" id="PF18922"/>
    </source>
</evidence>
<dbReference type="InterPro" id="IPR043729">
    <property type="entry name" value="DUF5672"/>
</dbReference>
<gene>
    <name evidence="2" type="ORF">NOV72_04083</name>
</gene>
<accession>A0A2U3I9L7</accession>